<reference evidence="9 10" key="1">
    <citation type="journal article" date="2018" name="Nat. Ecol. Evol.">
        <title>Pezizomycetes genomes reveal the molecular basis of ectomycorrhizal truffle lifestyle.</title>
        <authorList>
            <person name="Murat C."/>
            <person name="Payen T."/>
            <person name="Noel B."/>
            <person name="Kuo A."/>
            <person name="Morin E."/>
            <person name="Chen J."/>
            <person name="Kohler A."/>
            <person name="Krizsan K."/>
            <person name="Balestrini R."/>
            <person name="Da Silva C."/>
            <person name="Montanini B."/>
            <person name="Hainaut M."/>
            <person name="Levati E."/>
            <person name="Barry K.W."/>
            <person name="Belfiori B."/>
            <person name="Cichocki N."/>
            <person name="Clum A."/>
            <person name="Dockter R.B."/>
            <person name="Fauchery L."/>
            <person name="Guy J."/>
            <person name="Iotti M."/>
            <person name="Le Tacon F."/>
            <person name="Lindquist E.A."/>
            <person name="Lipzen A."/>
            <person name="Malagnac F."/>
            <person name="Mello A."/>
            <person name="Molinier V."/>
            <person name="Miyauchi S."/>
            <person name="Poulain J."/>
            <person name="Riccioni C."/>
            <person name="Rubini A."/>
            <person name="Sitrit Y."/>
            <person name="Splivallo R."/>
            <person name="Traeger S."/>
            <person name="Wang M."/>
            <person name="Zifcakova L."/>
            <person name="Wipf D."/>
            <person name="Zambonelli A."/>
            <person name="Paolocci F."/>
            <person name="Nowrousian M."/>
            <person name="Ottonello S."/>
            <person name="Baldrian P."/>
            <person name="Spatafora J.W."/>
            <person name="Henrissat B."/>
            <person name="Nagy L.G."/>
            <person name="Aury J.M."/>
            <person name="Wincker P."/>
            <person name="Grigoriev I.V."/>
            <person name="Bonfante P."/>
            <person name="Martin F.M."/>
        </authorList>
    </citation>
    <scope>NUCLEOTIDE SEQUENCE [LARGE SCALE GENOMIC DNA]</scope>
    <source>
        <strain evidence="9 10">CCBAS932</strain>
    </source>
</reference>
<keyword evidence="2 5" id="KW-0378">Hydrolase</keyword>
<dbReference type="EMBL" id="ML119106">
    <property type="protein sequence ID" value="RPB17173.1"/>
    <property type="molecule type" value="Genomic_DNA"/>
</dbReference>
<dbReference type="InterPro" id="IPR031329">
    <property type="entry name" value="NEUT/ALK_ceramidase_N"/>
</dbReference>
<evidence type="ECO:0000256" key="2">
    <source>
        <dbReference type="ARBA" id="ARBA00022801"/>
    </source>
</evidence>
<keyword evidence="10" id="KW-1185">Reference proteome</keyword>
<dbReference type="STRING" id="1392247.A0A3N4L320"/>
<feature type="binding site" evidence="4">
    <location>
        <position position="122"/>
    </location>
    <ligand>
        <name>Zn(2+)</name>
        <dbReference type="ChEBI" id="CHEBI:29105"/>
    </ligand>
</feature>
<keyword evidence="4" id="KW-0479">Metal-binding</keyword>
<keyword evidence="5" id="KW-0746">Sphingolipid metabolism</keyword>
<evidence type="ECO:0000313" key="10">
    <source>
        <dbReference type="Proteomes" id="UP000277580"/>
    </source>
</evidence>
<name>A0A3N4L320_9PEZI</name>
<evidence type="ECO:0000313" key="9">
    <source>
        <dbReference type="EMBL" id="RPB17173.1"/>
    </source>
</evidence>
<dbReference type="EC" id="3.5.1.23" evidence="5"/>
<feature type="binding site" evidence="4">
    <location>
        <position position="512"/>
    </location>
    <ligand>
        <name>Zn(2+)</name>
        <dbReference type="ChEBI" id="CHEBI:29105"/>
    </ligand>
</feature>
<sequence>MHLIHHILPLICLLFLQVLSQDEAVGDKYLLGVGRADVTGPVVEIGMMGYADLAQKGSGLRQRIHSRAFIVADVNSPGDRFVYVSVDVQSGDTAIRDGVLKGLEAAFPGVYGQNNVAVVGTHSHAGPGAWLNYLLPQITTQGFGSQSYTAIVEGIVLSIKRAHTSLTPGYLSLAKGLVSDANVNRSPYAYEANPAEERAEYGDVGGDVDKEMTVLSFKKEDGTPLGLLNWFPVHGTSLYGNNTLIAGDNKGYAALQLEKDLGNGFVAGFSQANVGDTSPNTLGPVCQDTGLECRYEDSTCNGVSQQCRGRGPAFQISDTESCRIIGQTQYLGAKRIYNSAQTPVSGDGGIVRSLHTFVDFGAGYEFKLSNGSMWKTCKAALGFSFAAGTTDWPGFADFTQNDPGAPSNPFWLLVRDLLKTPTKEQKDCHAPKPILLNVGEMDQPYAWTPNIVDIQMFRVGQLAIIVAPGEATTMAGRRWKAAVADELDKLGIISKESGWTVIGGPANSYTHYIATPEEYAIQRYEGASTLYGQFTLDAYISLYKTYAPYLAAKVPSTPLPTGTKPPINTNNSISLITGVVQDSPPLGKSFGSVLTDVMGPYQIGAMVKVVFVGANPRNNLRLEGTFAAVEKNESGTWARVRDDTDWNLVYEWKRTEELTGQSKVTITWTVESGTPAGQYRIRYYGDSKALFGGKITAFEGVSGVFNVV</sequence>
<feature type="chain" id="PRO_5018018468" description="Neutral ceramidase" evidence="6">
    <location>
        <begin position="21"/>
        <end position="708"/>
    </location>
</feature>
<comment type="similarity">
    <text evidence="1 5">Belongs to the neutral ceramidase family.</text>
</comment>
<feature type="active site" description="Nucleophile" evidence="3">
    <location>
        <position position="278"/>
    </location>
</feature>
<dbReference type="InterPro" id="IPR006823">
    <property type="entry name" value="Ceramidase_alk"/>
</dbReference>
<dbReference type="PANTHER" id="PTHR12670:SF1">
    <property type="entry name" value="NEUTRAL CERAMIDASE"/>
    <property type="match status" value="1"/>
</dbReference>
<dbReference type="InterPro" id="IPR038445">
    <property type="entry name" value="NCDase_C_sf"/>
</dbReference>
<accession>A0A3N4L320</accession>
<dbReference type="Pfam" id="PF17048">
    <property type="entry name" value="Ceramidse_alk_C"/>
    <property type="match status" value="1"/>
</dbReference>
<dbReference type="Proteomes" id="UP000277580">
    <property type="component" value="Unassembled WGS sequence"/>
</dbReference>
<dbReference type="InParanoid" id="A0A3N4L320"/>
<dbReference type="PANTHER" id="PTHR12670">
    <property type="entry name" value="CERAMIDASE"/>
    <property type="match status" value="1"/>
</dbReference>
<evidence type="ECO:0000256" key="3">
    <source>
        <dbReference type="PIRSR" id="PIRSR606823-1"/>
    </source>
</evidence>
<keyword evidence="4" id="KW-0862">Zinc</keyword>
<keyword evidence="6" id="KW-0732">Signal</keyword>
<dbReference type="AlphaFoldDB" id="A0A3N4L320"/>
<feature type="binding site" evidence="4">
    <location>
        <position position="234"/>
    </location>
    <ligand>
        <name>Zn(2+)</name>
        <dbReference type="ChEBI" id="CHEBI:29105"/>
    </ligand>
</feature>
<organism evidence="9 10">
    <name type="scientific">Morchella conica CCBAS932</name>
    <dbReference type="NCBI Taxonomy" id="1392247"/>
    <lineage>
        <taxon>Eukaryota</taxon>
        <taxon>Fungi</taxon>
        <taxon>Dikarya</taxon>
        <taxon>Ascomycota</taxon>
        <taxon>Pezizomycotina</taxon>
        <taxon>Pezizomycetes</taxon>
        <taxon>Pezizales</taxon>
        <taxon>Morchellaceae</taxon>
        <taxon>Morchella</taxon>
    </lineage>
</organism>
<feature type="domain" description="Neutral/alkaline non-lysosomal ceramidase C-terminal" evidence="8">
    <location>
        <begin position="543"/>
        <end position="707"/>
    </location>
</feature>
<comment type="cofactor">
    <cofactor evidence="4">
        <name>Zn(2+)</name>
        <dbReference type="ChEBI" id="CHEBI:29105"/>
    </cofactor>
    <text evidence="4">Binds 1 zinc ion per subunit.</text>
</comment>
<evidence type="ECO:0000256" key="5">
    <source>
        <dbReference type="RuleBase" id="RU366019"/>
    </source>
</evidence>
<dbReference type="GO" id="GO:0005576">
    <property type="term" value="C:extracellular region"/>
    <property type="evidence" value="ECO:0007669"/>
    <property type="project" value="TreeGrafter"/>
</dbReference>
<feature type="signal peptide" evidence="6">
    <location>
        <begin position="1"/>
        <end position="20"/>
    </location>
</feature>
<evidence type="ECO:0000256" key="4">
    <source>
        <dbReference type="PIRSR" id="PIRSR606823-2"/>
    </source>
</evidence>
<dbReference type="GO" id="GO:0046872">
    <property type="term" value="F:metal ion binding"/>
    <property type="evidence" value="ECO:0007669"/>
    <property type="project" value="UniProtKB-KW"/>
</dbReference>
<feature type="domain" description="Neutral/alkaline non-lysosomal ceramidase N-terminal" evidence="7">
    <location>
        <begin position="29"/>
        <end position="540"/>
    </location>
</feature>
<gene>
    <name evidence="9" type="ORF">P167DRAFT_479787</name>
</gene>
<dbReference type="FunFam" id="2.60.40.2300:FF:000004">
    <property type="entry name" value="Neutral/alkaline nonlysosomal ceramidase, putative"/>
    <property type="match status" value="1"/>
</dbReference>
<dbReference type="GO" id="GO:0017040">
    <property type="term" value="F:N-acylsphingosine amidohydrolase activity"/>
    <property type="evidence" value="ECO:0007669"/>
    <property type="project" value="UniProtKB-UniRule"/>
</dbReference>
<evidence type="ECO:0000256" key="1">
    <source>
        <dbReference type="ARBA" id="ARBA00009835"/>
    </source>
</evidence>
<dbReference type="Pfam" id="PF04734">
    <property type="entry name" value="Ceramidase_alk"/>
    <property type="match status" value="1"/>
</dbReference>
<keyword evidence="5" id="KW-0443">Lipid metabolism</keyword>
<protein>
    <recommendedName>
        <fullName evidence="5">Neutral ceramidase</fullName>
        <ecNumber evidence="5">3.5.1.23</ecNumber>
    </recommendedName>
</protein>
<dbReference type="OrthoDB" id="191371at2759"/>
<proteinExistence type="inferred from homology"/>
<dbReference type="GO" id="GO:0016020">
    <property type="term" value="C:membrane"/>
    <property type="evidence" value="ECO:0007669"/>
    <property type="project" value="GOC"/>
</dbReference>
<feature type="binding site" evidence="4">
    <location>
        <position position="470"/>
    </location>
    <ligand>
        <name>Zn(2+)</name>
        <dbReference type="ChEBI" id="CHEBI:29105"/>
    </ligand>
</feature>
<dbReference type="GO" id="GO:0046512">
    <property type="term" value="P:sphingosine biosynthetic process"/>
    <property type="evidence" value="ECO:0007669"/>
    <property type="project" value="TreeGrafter"/>
</dbReference>
<evidence type="ECO:0000259" key="7">
    <source>
        <dbReference type="Pfam" id="PF04734"/>
    </source>
</evidence>
<evidence type="ECO:0000259" key="8">
    <source>
        <dbReference type="Pfam" id="PF17048"/>
    </source>
</evidence>
<dbReference type="GO" id="GO:0042759">
    <property type="term" value="P:long-chain fatty acid biosynthetic process"/>
    <property type="evidence" value="ECO:0007669"/>
    <property type="project" value="TreeGrafter"/>
</dbReference>
<dbReference type="InterPro" id="IPR031331">
    <property type="entry name" value="NEUT/ALK_ceramidase_C"/>
</dbReference>
<dbReference type="GO" id="GO:0046514">
    <property type="term" value="P:ceramide catabolic process"/>
    <property type="evidence" value="ECO:0007669"/>
    <property type="project" value="InterPro"/>
</dbReference>
<evidence type="ECO:0000256" key="6">
    <source>
        <dbReference type="SAM" id="SignalP"/>
    </source>
</evidence>
<comment type="catalytic activity">
    <reaction evidence="5">
        <text>an N-acylsphing-4-enine + H2O = sphing-4-enine + a fatty acid</text>
        <dbReference type="Rhea" id="RHEA:20856"/>
        <dbReference type="ChEBI" id="CHEBI:15377"/>
        <dbReference type="ChEBI" id="CHEBI:28868"/>
        <dbReference type="ChEBI" id="CHEBI:52639"/>
        <dbReference type="ChEBI" id="CHEBI:57756"/>
        <dbReference type="EC" id="3.5.1.23"/>
    </reaction>
</comment>
<dbReference type="Gene3D" id="2.60.40.2300">
    <property type="entry name" value="Neutral/alkaline non-lysosomal ceramidase, C-terminal domain"/>
    <property type="match status" value="1"/>
</dbReference>